<evidence type="ECO:0000256" key="1">
    <source>
        <dbReference type="SAM" id="MobiDB-lite"/>
    </source>
</evidence>
<name>A0ABV0R836_9TELE</name>
<sequence length="81" mass="8074">DPDGIIAQREISKSQQGGGHPGGHGGMGGMGGMGPGPGGPLVNIPPSLLNNPNIPNEIIHGIQTGRIGSTVFVANVSLPQF</sequence>
<proteinExistence type="predicted"/>
<protein>
    <submittedName>
        <fullName evidence="2">Uncharacterized protein</fullName>
    </submittedName>
</protein>
<gene>
    <name evidence="2" type="ORF">XENOCAPTIV_004642</name>
</gene>
<comment type="caution">
    <text evidence="2">The sequence shown here is derived from an EMBL/GenBank/DDBJ whole genome shotgun (WGS) entry which is preliminary data.</text>
</comment>
<feature type="compositionally biased region" description="Gly residues" evidence="1">
    <location>
        <begin position="16"/>
        <end position="36"/>
    </location>
</feature>
<evidence type="ECO:0000313" key="2">
    <source>
        <dbReference type="EMBL" id="MEQ2203858.1"/>
    </source>
</evidence>
<dbReference type="Proteomes" id="UP001434883">
    <property type="component" value="Unassembled WGS sequence"/>
</dbReference>
<dbReference type="EMBL" id="JAHRIN010035104">
    <property type="protein sequence ID" value="MEQ2203858.1"/>
    <property type="molecule type" value="Genomic_DNA"/>
</dbReference>
<feature type="non-terminal residue" evidence="2">
    <location>
        <position position="1"/>
    </location>
</feature>
<organism evidence="2 3">
    <name type="scientific">Xenoophorus captivus</name>
    <dbReference type="NCBI Taxonomy" id="1517983"/>
    <lineage>
        <taxon>Eukaryota</taxon>
        <taxon>Metazoa</taxon>
        <taxon>Chordata</taxon>
        <taxon>Craniata</taxon>
        <taxon>Vertebrata</taxon>
        <taxon>Euteleostomi</taxon>
        <taxon>Actinopterygii</taxon>
        <taxon>Neopterygii</taxon>
        <taxon>Teleostei</taxon>
        <taxon>Neoteleostei</taxon>
        <taxon>Acanthomorphata</taxon>
        <taxon>Ovalentaria</taxon>
        <taxon>Atherinomorphae</taxon>
        <taxon>Cyprinodontiformes</taxon>
        <taxon>Goodeidae</taxon>
        <taxon>Xenoophorus</taxon>
    </lineage>
</organism>
<evidence type="ECO:0000313" key="3">
    <source>
        <dbReference type="Proteomes" id="UP001434883"/>
    </source>
</evidence>
<feature type="region of interest" description="Disordered" evidence="1">
    <location>
        <begin position="1"/>
        <end position="44"/>
    </location>
</feature>
<keyword evidence="3" id="KW-1185">Reference proteome</keyword>
<accession>A0ABV0R836</accession>
<reference evidence="2 3" key="1">
    <citation type="submission" date="2021-06" db="EMBL/GenBank/DDBJ databases">
        <authorList>
            <person name="Palmer J.M."/>
        </authorList>
    </citation>
    <scope>NUCLEOTIDE SEQUENCE [LARGE SCALE GENOMIC DNA]</scope>
    <source>
        <strain evidence="2 3">XC_2019</strain>
        <tissue evidence="2">Muscle</tissue>
    </source>
</reference>